<protein>
    <recommendedName>
        <fullName evidence="4">DUF83 domain-containing protein</fullName>
    </recommendedName>
</protein>
<name>A0A977KBJ4_9CREN</name>
<proteinExistence type="predicted"/>
<comment type="cofactor">
    <cofactor evidence="1">
        <name>Mn(2+)</name>
        <dbReference type="ChEBI" id="CHEBI:29035"/>
    </cofactor>
</comment>
<dbReference type="Gene3D" id="3.90.320.10">
    <property type="match status" value="1"/>
</dbReference>
<sequence>MSWARIFDDLEVCPLRAYFSAMGKTGYLSYSRGGMEFQRSVIEGVKETVRDWARRVYADPGTRGLRTKSLGIKLCAKLGEIVICGRPDVVALFDHPVALVVEVVQTSNPKSALKRSLIRLNFYSQGIHELFGFPISLSLLTPSEALWVIAEKDLLSEKLNALESALDYGKAIEMAKRKRREETCANCIYRRECKMSLV</sequence>
<dbReference type="InterPro" id="IPR011604">
    <property type="entry name" value="PDDEXK-like_dom_sf"/>
</dbReference>
<dbReference type="EMBL" id="CP006868">
    <property type="protein sequence ID" value="UXD22581.1"/>
    <property type="molecule type" value="Genomic_DNA"/>
</dbReference>
<evidence type="ECO:0008006" key="4">
    <source>
        <dbReference type="Google" id="ProtNLM"/>
    </source>
</evidence>
<dbReference type="AlphaFoldDB" id="A0A977KBJ4"/>
<keyword evidence="3" id="KW-1185">Reference proteome</keyword>
<organism evidence="2 3">
    <name type="scientific">Ignicoccus pacificus DSM 13166</name>
    <dbReference type="NCBI Taxonomy" id="940294"/>
    <lineage>
        <taxon>Archaea</taxon>
        <taxon>Thermoproteota</taxon>
        <taxon>Thermoprotei</taxon>
        <taxon>Desulfurococcales</taxon>
        <taxon>Desulfurococcaceae</taxon>
        <taxon>Ignicoccus</taxon>
    </lineage>
</organism>
<reference evidence="2" key="1">
    <citation type="submission" date="2013-11" db="EMBL/GenBank/DDBJ databases">
        <title>Comparative genomics of Ignicoccus.</title>
        <authorList>
            <person name="Podar M."/>
        </authorList>
    </citation>
    <scope>NUCLEOTIDE SEQUENCE</scope>
    <source>
        <strain evidence="2">DSM 13166</strain>
    </source>
</reference>
<evidence type="ECO:0000313" key="2">
    <source>
        <dbReference type="EMBL" id="UXD22581.1"/>
    </source>
</evidence>
<dbReference type="KEGG" id="ipc:IPA_06425"/>
<accession>A0A977KBJ4</accession>
<gene>
    <name evidence="2" type="ORF">IPA_06425</name>
</gene>
<evidence type="ECO:0000313" key="3">
    <source>
        <dbReference type="Proteomes" id="UP001063698"/>
    </source>
</evidence>
<dbReference type="Proteomes" id="UP001063698">
    <property type="component" value="Chromosome"/>
</dbReference>
<evidence type="ECO:0000256" key="1">
    <source>
        <dbReference type="ARBA" id="ARBA00001936"/>
    </source>
</evidence>